<reference evidence="3" key="1">
    <citation type="submission" date="2016-04" db="EMBL/GenBank/DDBJ databases">
        <authorList>
            <person name="Evans L.H."/>
            <person name="Alamgir A."/>
            <person name="Owens N."/>
            <person name="Weber N.D."/>
            <person name="Virtaneva K."/>
            <person name="Barbian K."/>
            <person name="Babar A."/>
            <person name="Rosenke K."/>
        </authorList>
    </citation>
    <scope>NUCLEOTIDE SEQUENCE</scope>
    <source>
        <strain evidence="3">86</strain>
    </source>
</reference>
<dbReference type="GO" id="GO:0003677">
    <property type="term" value="F:DNA binding"/>
    <property type="evidence" value="ECO:0007669"/>
    <property type="project" value="UniProtKB-KW"/>
</dbReference>
<dbReference type="InterPro" id="IPR001387">
    <property type="entry name" value="Cro/C1-type_HTH"/>
</dbReference>
<gene>
    <name evidence="3" type="ORF">KL86APRO_11931</name>
</gene>
<dbReference type="SUPFAM" id="SSF47413">
    <property type="entry name" value="lambda repressor-like DNA-binding domains"/>
    <property type="match status" value="1"/>
</dbReference>
<dbReference type="Pfam" id="PF01381">
    <property type="entry name" value="HTH_3"/>
    <property type="match status" value="1"/>
</dbReference>
<dbReference type="InterPro" id="IPR010982">
    <property type="entry name" value="Lambda_DNA-bd_dom_sf"/>
</dbReference>
<dbReference type="GO" id="GO:0005829">
    <property type="term" value="C:cytosol"/>
    <property type="evidence" value="ECO:0007669"/>
    <property type="project" value="TreeGrafter"/>
</dbReference>
<dbReference type="PANTHER" id="PTHR46797">
    <property type="entry name" value="HTH-TYPE TRANSCRIPTIONAL REGULATOR"/>
    <property type="match status" value="1"/>
</dbReference>
<keyword evidence="1" id="KW-0238">DNA-binding</keyword>
<dbReference type="GO" id="GO:0003700">
    <property type="term" value="F:DNA-binding transcription factor activity"/>
    <property type="evidence" value="ECO:0007669"/>
    <property type="project" value="TreeGrafter"/>
</dbReference>
<dbReference type="Gene3D" id="1.10.260.40">
    <property type="entry name" value="lambda repressor-like DNA-binding domains"/>
    <property type="match status" value="1"/>
</dbReference>
<feature type="domain" description="HTH cro/C1-type" evidence="2">
    <location>
        <begin position="12"/>
        <end position="66"/>
    </location>
</feature>
<dbReference type="AlphaFoldDB" id="A0A212K057"/>
<evidence type="ECO:0000259" key="2">
    <source>
        <dbReference type="PROSITE" id="PS50943"/>
    </source>
</evidence>
<dbReference type="CDD" id="cd00093">
    <property type="entry name" value="HTH_XRE"/>
    <property type="match status" value="1"/>
</dbReference>
<sequence>MMNLKQHIGLRVKSARREKGLTQEELADRIGKAVATLSNIERGEALTGLETLALIAQATDKPMVFFFEGIEDTRLVSRKRLEAEDELRLQAKRLTDQHLLLAQEILAAMERAQS</sequence>
<dbReference type="SMART" id="SM00530">
    <property type="entry name" value="HTH_XRE"/>
    <property type="match status" value="1"/>
</dbReference>
<protein>
    <submittedName>
        <fullName evidence="3">Predicted transcriptional regulator</fullName>
    </submittedName>
</protein>
<proteinExistence type="predicted"/>
<evidence type="ECO:0000256" key="1">
    <source>
        <dbReference type="ARBA" id="ARBA00023125"/>
    </source>
</evidence>
<evidence type="ECO:0000313" key="3">
    <source>
        <dbReference type="EMBL" id="SBW05036.1"/>
    </source>
</evidence>
<dbReference type="InterPro" id="IPR050807">
    <property type="entry name" value="TransReg_Diox_bact_type"/>
</dbReference>
<dbReference type="PROSITE" id="PS50943">
    <property type="entry name" value="HTH_CROC1"/>
    <property type="match status" value="1"/>
</dbReference>
<organism evidence="3">
    <name type="scientific">uncultured Alphaproteobacteria bacterium</name>
    <dbReference type="NCBI Taxonomy" id="91750"/>
    <lineage>
        <taxon>Bacteria</taxon>
        <taxon>Pseudomonadati</taxon>
        <taxon>Pseudomonadota</taxon>
        <taxon>Alphaproteobacteria</taxon>
        <taxon>environmental samples</taxon>
    </lineage>
</organism>
<name>A0A212K057_9PROT</name>
<dbReference type="EMBL" id="FLUO01000001">
    <property type="protein sequence ID" value="SBW05036.1"/>
    <property type="molecule type" value="Genomic_DNA"/>
</dbReference>
<accession>A0A212K057</accession>
<dbReference type="PANTHER" id="PTHR46797:SF1">
    <property type="entry name" value="METHYLPHOSPHONATE SYNTHASE"/>
    <property type="match status" value="1"/>
</dbReference>